<name>A0ABR4HB13_9EURO</name>
<keyword evidence="2" id="KW-1133">Transmembrane helix</keyword>
<reference evidence="3 4" key="1">
    <citation type="submission" date="2024-07" db="EMBL/GenBank/DDBJ databases">
        <title>Section-level genome sequencing and comparative genomics of Aspergillus sections Usti and Cavernicolus.</title>
        <authorList>
            <consortium name="Lawrence Berkeley National Laboratory"/>
            <person name="Nybo J.L."/>
            <person name="Vesth T.C."/>
            <person name="Theobald S."/>
            <person name="Frisvad J.C."/>
            <person name="Larsen T.O."/>
            <person name="Kjaerboelling I."/>
            <person name="Rothschild-Mancinelli K."/>
            <person name="Lyhne E.K."/>
            <person name="Kogle M.E."/>
            <person name="Barry K."/>
            <person name="Clum A."/>
            <person name="Na H."/>
            <person name="Ledsgaard L."/>
            <person name="Lin J."/>
            <person name="Lipzen A."/>
            <person name="Kuo A."/>
            <person name="Riley R."/>
            <person name="Mondo S."/>
            <person name="Labutti K."/>
            <person name="Haridas S."/>
            <person name="Pangalinan J."/>
            <person name="Salamov A.A."/>
            <person name="Simmons B.A."/>
            <person name="Magnuson J.K."/>
            <person name="Chen J."/>
            <person name="Drula E."/>
            <person name="Henrissat B."/>
            <person name="Wiebenga A."/>
            <person name="Lubbers R.J."/>
            <person name="Gomes A.C."/>
            <person name="Makela M.R."/>
            <person name="Stajich J."/>
            <person name="Grigoriev I.V."/>
            <person name="Mortensen U.H."/>
            <person name="De Vries R.P."/>
            <person name="Baker S.E."/>
            <person name="Andersen M.R."/>
        </authorList>
    </citation>
    <scope>NUCLEOTIDE SEQUENCE [LARGE SCALE GENOMIC DNA]</scope>
    <source>
        <strain evidence="3 4">CBS 588.65</strain>
    </source>
</reference>
<evidence type="ECO:0000256" key="1">
    <source>
        <dbReference type="SAM" id="MobiDB-lite"/>
    </source>
</evidence>
<proteinExistence type="predicted"/>
<evidence type="ECO:0000313" key="4">
    <source>
        <dbReference type="Proteomes" id="UP001610334"/>
    </source>
</evidence>
<accession>A0ABR4HB13</accession>
<dbReference type="EMBL" id="JBFXLT010000052">
    <property type="protein sequence ID" value="KAL2811977.1"/>
    <property type="molecule type" value="Genomic_DNA"/>
</dbReference>
<feature type="region of interest" description="Disordered" evidence="1">
    <location>
        <begin position="88"/>
        <end position="107"/>
    </location>
</feature>
<keyword evidence="2" id="KW-0472">Membrane</keyword>
<keyword evidence="4" id="KW-1185">Reference proteome</keyword>
<keyword evidence="2" id="KW-0812">Transmembrane</keyword>
<sequence length="141" mass="14851">MEQATTPLGLMLNLTGPVSIGFPELGRIGTVATITLSLDLPVDELPARGVRLPNLGHSIFDISSELSLDCESLIDGVVARSGNEATRSNINCTSADSEESSKSNDGGDTDVGWRAGLSVIIVAAITLLGFLGYWAYKKDKI</sequence>
<protein>
    <submittedName>
        <fullName evidence="3">Uncharacterized protein</fullName>
    </submittedName>
</protein>
<evidence type="ECO:0000313" key="3">
    <source>
        <dbReference type="EMBL" id="KAL2811977.1"/>
    </source>
</evidence>
<feature type="transmembrane region" description="Helical" evidence="2">
    <location>
        <begin position="115"/>
        <end position="136"/>
    </location>
</feature>
<gene>
    <name evidence="3" type="ORF">BJX63DRAFT_432982</name>
</gene>
<dbReference type="Proteomes" id="UP001610334">
    <property type="component" value="Unassembled WGS sequence"/>
</dbReference>
<comment type="caution">
    <text evidence="3">The sequence shown here is derived from an EMBL/GenBank/DDBJ whole genome shotgun (WGS) entry which is preliminary data.</text>
</comment>
<organism evidence="3 4">
    <name type="scientific">Aspergillus granulosus</name>
    <dbReference type="NCBI Taxonomy" id="176169"/>
    <lineage>
        <taxon>Eukaryota</taxon>
        <taxon>Fungi</taxon>
        <taxon>Dikarya</taxon>
        <taxon>Ascomycota</taxon>
        <taxon>Pezizomycotina</taxon>
        <taxon>Eurotiomycetes</taxon>
        <taxon>Eurotiomycetidae</taxon>
        <taxon>Eurotiales</taxon>
        <taxon>Aspergillaceae</taxon>
        <taxon>Aspergillus</taxon>
        <taxon>Aspergillus subgen. Nidulantes</taxon>
    </lineage>
</organism>
<evidence type="ECO:0000256" key="2">
    <source>
        <dbReference type="SAM" id="Phobius"/>
    </source>
</evidence>